<feature type="non-terminal residue" evidence="1">
    <location>
        <position position="1"/>
    </location>
</feature>
<reference evidence="1" key="1">
    <citation type="journal article" date="2020" name="Stud. Mycol.">
        <title>101 Dothideomycetes genomes: a test case for predicting lifestyles and emergence of pathogens.</title>
        <authorList>
            <person name="Haridas S."/>
            <person name="Albert R."/>
            <person name="Binder M."/>
            <person name="Bloem J."/>
            <person name="Labutti K."/>
            <person name="Salamov A."/>
            <person name="Andreopoulos B."/>
            <person name="Baker S."/>
            <person name="Barry K."/>
            <person name="Bills G."/>
            <person name="Bluhm B."/>
            <person name="Cannon C."/>
            <person name="Castanera R."/>
            <person name="Culley D."/>
            <person name="Daum C."/>
            <person name="Ezra D."/>
            <person name="Gonzalez J."/>
            <person name="Henrissat B."/>
            <person name="Kuo A."/>
            <person name="Liang C."/>
            <person name="Lipzen A."/>
            <person name="Lutzoni F."/>
            <person name="Magnuson J."/>
            <person name="Mondo S."/>
            <person name="Nolan M."/>
            <person name="Ohm R."/>
            <person name="Pangilinan J."/>
            <person name="Park H.-J."/>
            <person name="Ramirez L."/>
            <person name="Alfaro M."/>
            <person name="Sun H."/>
            <person name="Tritt A."/>
            <person name="Yoshinaga Y."/>
            <person name="Zwiers L.-H."/>
            <person name="Turgeon B."/>
            <person name="Goodwin S."/>
            <person name="Spatafora J."/>
            <person name="Crous P."/>
            <person name="Grigoriev I."/>
        </authorList>
    </citation>
    <scope>NUCLEOTIDE SEQUENCE</scope>
    <source>
        <strain evidence="1">ATCC 74209</strain>
    </source>
</reference>
<gene>
    <name evidence="1" type="ORF">GQ43DRAFT_335986</name>
</gene>
<accession>A0A9P4MMI2</accession>
<dbReference type="Proteomes" id="UP000799536">
    <property type="component" value="Unassembled WGS sequence"/>
</dbReference>
<proteinExistence type="predicted"/>
<dbReference type="OrthoDB" id="3942738at2759"/>
<dbReference type="AlphaFoldDB" id="A0A9P4MMI2"/>
<comment type="caution">
    <text evidence="1">The sequence shown here is derived from an EMBL/GenBank/DDBJ whole genome shotgun (WGS) entry which is preliminary data.</text>
</comment>
<dbReference type="EMBL" id="ML994470">
    <property type="protein sequence ID" value="KAF2196131.1"/>
    <property type="molecule type" value="Genomic_DNA"/>
</dbReference>
<evidence type="ECO:0008006" key="3">
    <source>
        <dbReference type="Google" id="ProtNLM"/>
    </source>
</evidence>
<organism evidence="1 2">
    <name type="scientific">Delitschia confertaspora ATCC 74209</name>
    <dbReference type="NCBI Taxonomy" id="1513339"/>
    <lineage>
        <taxon>Eukaryota</taxon>
        <taxon>Fungi</taxon>
        <taxon>Dikarya</taxon>
        <taxon>Ascomycota</taxon>
        <taxon>Pezizomycotina</taxon>
        <taxon>Dothideomycetes</taxon>
        <taxon>Pleosporomycetidae</taxon>
        <taxon>Pleosporales</taxon>
        <taxon>Delitschiaceae</taxon>
        <taxon>Delitschia</taxon>
    </lineage>
</organism>
<name>A0A9P4MMI2_9PLEO</name>
<evidence type="ECO:0000313" key="1">
    <source>
        <dbReference type="EMBL" id="KAF2196131.1"/>
    </source>
</evidence>
<protein>
    <recommendedName>
        <fullName evidence="3">HTH CENPB-type domain-containing protein</fullName>
    </recommendedName>
</protein>
<sequence>EAAIEAIESLKPEETFRYSDIAKKLNVHCSTLSRKHRAVTTSHAIKVSNQRRLSHQQEQELVRYIERLTKQGLPPTRSL</sequence>
<evidence type="ECO:0000313" key="2">
    <source>
        <dbReference type="Proteomes" id="UP000799536"/>
    </source>
</evidence>
<keyword evidence="2" id="KW-1185">Reference proteome</keyword>
<feature type="non-terminal residue" evidence="1">
    <location>
        <position position="79"/>
    </location>
</feature>